<evidence type="ECO:0000256" key="13">
    <source>
        <dbReference type="ARBA" id="ARBA00023136"/>
    </source>
</evidence>
<evidence type="ECO:0000256" key="2">
    <source>
        <dbReference type="ARBA" id="ARBA00004141"/>
    </source>
</evidence>
<dbReference type="Pfam" id="PF22191">
    <property type="entry name" value="IBR_1"/>
    <property type="match status" value="1"/>
</dbReference>
<comment type="similarity">
    <text evidence="14">Belongs to the RBR family. RNF19 subfamily.</text>
</comment>
<feature type="region of interest" description="Disordered" evidence="16">
    <location>
        <begin position="34"/>
        <end position="53"/>
    </location>
</feature>
<dbReference type="CDD" id="cd20355">
    <property type="entry name" value="Rcat_RBR_RNF19"/>
    <property type="match status" value="1"/>
</dbReference>
<feature type="compositionally biased region" description="Polar residues" evidence="16">
    <location>
        <begin position="838"/>
        <end position="854"/>
    </location>
</feature>
<feature type="transmembrane region" description="Helical" evidence="17">
    <location>
        <begin position="466"/>
        <end position="499"/>
    </location>
</feature>
<dbReference type="CDD" id="cd16629">
    <property type="entry name" value="RING-HC_RBR_RNF19"/>
    <property type="match status" value="1"/>
</dbReference>
<dbReference type="FunFam" id="3.30.40.10:FF:000424">
    <property type="entry name" value="RBR-type E3 ubiquitin transferase"/>
    <property type="match status" value="1"/>
</dbReference>
<keyword evidence="11" id="KW-0862">Zinc</keyword>
<dbReference type="GO" id="GO:0008270">
    <property type="term" value="F:zinc ion binding"/>
    <property type="evidence" value="ECO:0007669"/>
    <property type="project" value="UniProtKB-KW"/>
</dbReference>
<dbReference type="SUPFAM" id="SSF57850">
    <property type="entry name" value="RING/U-box"/>
    <property type="match status" value="3"/>
</dbReference>
<dbReference type="PROSITE" id="PS51873">
    <property type="entry name" value="TRIAD"/>
    <property type="match status" value="1"/>
</dbReference>
<feature type="region of interest" description="Disordered" evidence="16">
    <location>
        <begin position="825"/>
        <end position="856"/>
    </location>
</feature>
<feature type="compositionally biased region" description="Basic residues" evidence="16">
    <location>
        <begin position="883"/>
        <end position="893"/>
    </location>
</feature>
<dbReference type="GO" id="GO:0016567">
    <property type="term" value="P:protein ubiquitination"/>
    <property type="evidence" value="ECO:0007669"/>
    <property type="project" value="InterPro"/>
</dbReference>
<evidence type="ECO:0000313" key="20">
    <source>
        <dbReference type="Proteomes" id="UP000887540"/>
    </source>
</evidence>
<evidence type="ECO:0000256" key="8">
    <source>
        <dbReference type="ARBA" id="ARBA00022737"/>
    </source>
</evidence>
<dbReference type="FunFam" id="1.20.120.1750:FF:000001">
    <property type="entry name" value="RBR-type E3 ubiquitin transferase"/>
    <property type="match status" value="1"/>
</dbReference>
<dbReference type="EC" id="2.3.2.31" evidence="4"/>
<evidence type="ECO:0000256" key="4">
    <source>
        <dbReference type="ARBA" id="ARBA00012251"/>
    </source>
</evidence>
<feature type="transmembrane region" description="Helical" evidence="17">
    <location>
        <begin position="520"/>
        <end position="550"/>
    </location>
</feature>
<dbReference type="Gene3D" id="1.20.120.1750">
    <property type="match status" value="1"/>
</dbReference>
<sequence>MSTKGLRKNLGTVVECSENVDDCASLLVDEKKNVEDAEKKDSSGSLNLSETPELQGSILESIKEPSVTTDFPDASQPLSETNDFLKDNNAHVQKGVNAKRKGPFANSRLNIITFLNNLAAPKGDSRNSTNEQTANRIEQLLAEASNSTSTNTISMSSTKKRDSSVSTAAAEQAFGKEFMDECSSLSVKLTTSQPSLSLGDLDSMNGDKPTNSDKPNGKKSRDCPLCFSRLPTSNFPRLINCSHRSCRNCLVKYLQIEIMESRVMITCPECNELLHPADIYALLCKNAQLIEKYESFSIRRVLLADPDTRWCPAPDCTYAVIATSCAACPQLKCERPGCGTLFCYHCKGVWHANQTCDEARRERGNMYRGAHLPTSISSNDSLGQLQFTNTSIDRDNLLKPGDIKACPRCRTLIVKMNDGSCNHMVCAICSAEFCWLCLKEISDLHYLSPTGCTFWGKKPWTKKKKLLWQIGTLIGAPVGIALIAGLAVPGIIFGVPVFVGRKAYQRFAHAGKGKRRFITAMSVLGSLIVSPVLAVMAVGVGVPIMLAYVYGVVPLSLCRNGSCGGSDNKEPGYGEGEIDDEIANLTSAYMAENEKSRLLRQTGGPDSDRQLDGTSVITGMSVNSGLSGGLNSKGGSRLQVQAELSKRRHSVESGITSLGEKCNYEEASTKAMAGSQYYNDDKSVHTVGSGGQYEGVSYCEEIASTKALAGSVLDTKSLTDSACGRLANCSMANASSSAYSTQRDMSPTSMEDQPCSSGLQTFQHYERKIGLKSNSIPSEETIGCNLENRKSRFTSRTKSKSPSNSQIHFSNIVLTNEELEIVNKSGNSATSGRLAGFNTRTSTSSEPAEQNESNDPYKIRTLMDNLKQIVNDDVAENENLAKPRPKLTKKGRNVRAQIVRTGSSKSYPMSLKKSENRSEDTDDLCETTSTVNQALLGASSSASGRPSSASSNAESSSVCDSTSTESSTASNQRASRKSNFFSRLFRKKRT</sequence>
<dbReference type="AlphaFoldDB" id="A0A914BWN3"/>
<dbReference type="InterPro" id="IPR002867">
    <property type="entry name" value="IBR_dom"/>
</dbReference>
<evidence type="ECO:0000256" key="6">
    <source>
        <dbReference type="ARBA" id="ARBA00022692"/>
    </source>
</evidence>
<dbReference type="Gene3D" id="3.30.40.10">
    <property type="entry name" value="Zinc/RING finger domain, C3HC4 (zinc finger)"/>
    <property type="match status" value="1"/>
</dbReference>
<comment type="catalytic activity">
    <reaction evidence="1">
        <text>[E2 ubiquitin-conjugating enzyme]-S-ubiquitinyl-L-cysteine + [acceptor protein]-L-lysine = [E2 ubiquitin-conjugating enzyme]-L-cysteine + [acceptor protein]-N(6)-ubiquitinyl-L-lysine.</text>
        <dbReference type="EC" id="2.3.2.31"/>
    </reaction>
</comment>
<dbReference type="PANTHER" id="PTHR11685">
    <property type="entry name" value="RBR FAMILY RING FINGER AND IBR DOMAIN-CONTAINING"/>
    <property type="match status" value="1"/>
</dbReference>
<comment type="subcellular location">
    <subcellularLocation>
        <location evidence="2">Membrane</location>
        <topology evidence="2">Multi-pass membrane protein</topology>
    </subcellularLocation>
</comment>
<evidence type="ECO:0000313" key="21">
    <source>
        <dbReference type="WBParaSite" id="ACRNAN_Path_1169.g4530.t1"/>
    </source>
</evidence>
<comment type="pathway">
    <text evidence="3">Protein modification; protein ubiquitination.</text>
</comment>
<evidence type="ECO:0000256" key="14">
    <source>
        <dbReference type="ARBA" id="ARBA00061087"/>
    </source>
</evidence>
<evidence type="ECO:0000256" key="15">
    <source>
        <dbReference type="PROSITE-ProRule" id="PRU00175"/>
    </source>
</evidence>
<evidence type="ECO:0000256" key="9">
    <source>
        <dbReference type="ARBA" id="ARBA00022771"/>
    </source>
</evidence>
<name>A0A914BWN3_9BILA</name>
<keyword evidence="20" id="KW-1185">Reference proteome</keyword>
<feature type="compositionally biased region" description="Low complexity" evidence="16">
    <location>
        <begin position="145"/>
        <end position="157"/>
    </location>
</feature>
<dbReference type="InterPro" id="IPR031127">
    <property type="entry name" value="E3_UB_ligase_RBR"/>
</dbReference>
<evidence type="ECO:0000256" key="5">
    <source>
        <dbReference type="ARBA" id="ARBA00022679"/>
    </source>
</evidence>
<evidence type="ECO:0000256" key="1">
    <source>
        <dbReference type="ARBA" id="ARBA00001798"/>
    </source>
</evidence>
<dbReference type="InterPro" id="IPR001841">
    <property type="entry name" value="Znf_RING"/>
</dbReference>
<keyword evidence="7" id="KW-0479">Metal-binding</keyword>
<keyword evidence="13 17" id="KW-0472">Membrane</keyword>
<feature type="region of interest" description="Disordered" evidence="16">
    <location>
        <begin position="874"/>
        <end position="990"/>
    </location>
</feature>
<evidence type="ECO:0000259" key="18">
    <source>
        <dbReference type="PROSITE" id="PS50089"/>
    </source>
</evidence>
<dbReference type="FunFam" id="2.20.25.20:FF:000004">
    <property type="entry name" value="RBR-type E3 ubiquitin transferase"/>
    <property type="match status" value="1"/>
</dbReference>
<proteinExistence type="inferred from homology"/>
<reference evidence="21" key="1">
    <citation type="submission" date="2022-11" db="UniProtKB">
        <authorList>
            <consortium name="WormBaseParasite"/>
        </authorList>
    </citation>
    <scope>IDENTIFICATION</scope>
</reference>
<feature type="compositionally biased region" description="Polar residues" evidence="16">
    <location>
        <begin position="43"/>
        <end position="53"/>
    </location>
</feature>
<dbReference type="InterPro" id="IPR044066">
    <property type="entry name" value="TRIAD_supradom"/>
</dbReference>
<accession>A0A914BWN3</accession>
<evidence type="ECO:0000256" key="12">
    <source>
        <dbReference type="ARBA" id="ARBA00022989"/>
    </source>
</evidence>
<keyword evidence="10" id="KW-0833">Ubl conjugation pathway</keyword>
<feature type="domain" description="RING-type" evidence="19">
    <location>
        <begin position="219"/>
        <end position="456"/>
    </location>
</feature>
<feature type="compositionally biased region" description="Polar residues" evidence="16">
    <location>
        <begin position="969"/>
        <end position="981"/>
    </location>
</feature>
<protein>
    <recommendedName>
        <fullName evidence="4">RBR-type E3 ubiquitin transferase</fullName>
        <ecNumber evidence="4">2.3.2.31</ecNumber>
    </recommendedName>
</protein>
<evidence type="ECO:0000256" key="16">
    <source>
        <dbReference type="SAM" id="MobiDB-lite"/>
    </source>
</evidence>
<feature type="region of interest" description="Disordered" evidence="16">
    <location>
        <begin position="196"/>
        <end position="220"/>
    </location>
</feature>
<dbReference type="CDD" id="cd20338">
    <property type="entry name" value="BRcat_RBR_RNF19"/>
    <property type="match status" value="1"/>
</dbReference>
<dbReference type="SMART" id="SM00184">
    <property type="entry name" value="RING"/>
    <property type="match status" value="2"/>
</dbReference>
<feature type="compositionally biased region" description="Low complexity" evidence="16">
    <location>
        <begin position="938"/>
        <end position="968"/>
    </location>
</feature>
<evidence type="ECO:0000256" key="17">
    <source>
        <dbReference type="SAM" id="Phobius"/>
    </source>
</evidence>
<dbReference type="Pfam" id="PF01485">
    <property type="entry name" value="IBR"/>
    <property type="match status" value="1"/>
</dbReference>
<dbReference type="GO" id="GO:0061630">
    <property type="term" value="F:ubiquitin protein ligase activity"/>
    <property type="evidence" value="ECO:0007669"/>
    <property type="project" value="UniProtKB-EC"/>
</dbReference>
<feature type="domain" description="RING-type" evidence="18">
    <location>
        <begin position="223"/>
        <end position="271"/>
    </location>
</feature>
<evidence type="ECO:0000256" key="11">
    <source>
        <dbReference type="ARBA" id="ARBA00022833"/>
    </source>
</evidence>
<dbReference type="SMART" id="SM00647">
    <property type="entry name" value="IBR"/>
    <property type="match status" value="2"/>
</dbReference>
<evidence type="ECO:0000256" key="7">
    <source>
        <dbReference type="ARBA" id="ARBA00022723"/>
    </source>
</evidence>
<keyword evidence="8" id="KW-0677">Repeat</keyword>
<keyword evidence="6 17" id="KW-0812">Transmembrane</keyword>
<evidence type="ECO:0000256" key="3">
    <source>
        <dbReference type="ARBA" id="ARBA00004906"/>
    </source>
</evidence>
<dbReference type="GO" id="GO:0016020">
    <property type="term" value="C:membrane"/>
    <property type="evidence" value="ECO:0007669"/>
    <property type="project" value="UniProtKB-SubCell"/>
</dbReference>
<dbReference type="PROSITE" id="PS50089">
    <property type="entry name" value="ZF_RING_2"/>
    <property type="match status" value="1"/>
</dbReference>
<evidence type="ECO:0000259" key="19">
    <source>
        <dbReference type="PROSITE" id="PS51873"/>
    </source>
</evidence>
<evidence type="ECO:0000256" key="10">
    <source>
        <dbReference type="ARBA" id="ARBA00022786"/>
    </source>
</evidence>
<dbReference type="WBParaSite" id="ACRNAN_Path_1169.g4530.t1">
    <property type="protein sequence ID" value="ACRNAN_Path_1169.g4530.t1"/>
    <property type="gene ID" value="ACRNAN_Path_1169.g4530"/>
</dbReference>
<keyword evidence="12 17" id="KW-1133">Transmembrane helix</keyword>
<keyword evidence="9 15" id="KW-0863">Zinc-finger</keyword>
<keyword evidence="5" id="KW-0808">Transferase</keyword>
<dbReference type="Proteomes" id="UP000887540">
    <property type="component" value="Unplaced"/>
</dbReference>
<organism evidence="20 21">
    <name type="scientific">Acrobeloides nanus</name>
    <dbReference type="NCBI Taxonomy" id="290746"/>
    <lineage>
        <taxon>Eukaryota</taxon>
        <taxon>Metazoa</taxon>
        <taxon>Ecdysozoa</taxon>
        <taxon>Nematoda</taxon>
        <taxon>Chromadorea</taxon>
        <taxon>Rhabditida</taxon>
        <taxon>Tylenchina</taxon>
        <taxon>Cephalobomorpha</taxon>
        <taxon>Cephaloboidea</taxon>
        <taxon>Cephalobidae</taxon>
        <taxon>Acrobeloides</taxon>
    </lineage>
</organism>
<feature type="region of interest" description="Disordered" evidence="16">
    <location>
        <begin position="141"/>
        <end position="165"/>
    </location>
</feature>
<dbReference type="InterPro" id="IPR013083">
    <property type="entry name" value="Znf_RING/FYVE/PHD"/>
</dbReference>